<dbReference type="SUPFAM" id="SSF47240">
    <property type="entry name" value="Ferritin-like"/>
    <property type="match status" value="1"/>
</dbReference>
<dbReference type="InterPro" id="IPR003251">
    <property type="entry name" value="Rr_diiron-bd_dom"/>
</dbReference>
<evidence type="ECO:0000313" key="2">
    <source>
        <dbReference type="EMBL" id="TYO94737.1"/>
    </source>
</evidence>
<dbReference type="GO" id="GO:0046872">
    <property type="term" value="F:metal ion binding"/>
    <property type="evidence" value="ECO:0007669"/>
    <property type="project" value="InterPro"/>
</dbReference>
<dbReference type="EMBL" id="VNHM01000012">
    <property type="protein sequence ID" value="TYO94737.1"/>
    <property type="molecule type" value="Genomic_DNA"/>
</dbReference>
<dbReference type="CDD" id="cd01045">
    <property type="entry name" value="Ferritin_like_AB"/>
    <property type="match status" value="1"/>
</dbReference>
<proteinExistence type="predicted"/>
<dbReference type="PANTHER" id="PTHR33531">
    <property type="entry name" value="RUBRERYTHRIN SUBFAMILY"/>
    <property type="match status" value="1"/>
</dbReference>
<dbReference type="AlphaFoldDB" id="A0A5S4ZPU3"/>
<dbReference type="GO" id="GO:0016491">
    <property type="term" value="F:oxidoreductase activity"/>
    <property type="evidence" value="ECO:0007669"/>
    <property type="project" value="InterPro"/>
</dbReference>
<evidence type="ECO:0000313" key="3">
    <source>
        <dbReference type="Proteomes" id="UP000323166"/>
    </source>
</evidence>
<name>A0A5S4ZPU3_9FIRM</name>
<dbReference type="InterPro" id="IPR012347">
    <property type="entry name" value="Ferritin-like"/>
</dbReference>
<keyword evidence="3" id="KW-1185">Reference proteome</keyword>
<protein>
    <submittedName>
        <fullName evidence="2">Rubrerythrin</fullName>
    </submittedName>
</protein>
<dbReference type="Pfam" id="PF02915">
    <property type="entry name" value="Rubrerythrin"/>
    <property type="match status" value="1"/>
</dbReference>
<dbReference type="Proteomes" id="UP000323166">
    <property type="component" value="Unassembled WGS sequence"/>
</dbReference>
<organism evidence="2 3">
    <name type="scientific">Desulfallas thermosapovorans DSM 6562</name>
    <dbReference type="NCBI Taxonomy" id="1121431"/>
    <lineage>
        <taxon>Bacteria</taxon>
        <taxon>Bacillati</taxon>
        <taxon>Bacillota</taxon>
        <taxon>Clostridia</taxon>
        <taxon>Eubacteriales</taxon>
        <taxon>Desulfallaceae</taxon>
        <taxon>Desulfallas</taxon>
    </lineage>
</organism>
<dbReference type="PANTHER" id="PTHR33531:SF7">
    <property type="entry name" value="HYPOTHETICAL MEMBRANE PROTEIN, CONSERVED"/>
    <property type="match status" value="1"/>
</dbReference>
<reference evidence="2 3" key="1">
    <citation type="submission" date="2019-07" db="EMBL/GenBank/DDBJ databases">
        <title>Genomic Encyclopedia of Type Strains, Phase I: the one thousand microbial genomes (KMG-I) project.</title>
        <authorList>
            <person name="Kyrpides N."/>
        </authorList>
    </citation>
    <scope>NUCLEOTIDE SEQUENCE [LARGE SCALE GENOMIC DNA]</scope>
    <source>
        <strain evidence="2 3">DSM 6562</strain>
    </source>
</reference>
<comment type="caution">
    <text evidence="2">The sequence shown here is derived from an EMBL/GenBank/DDBJ whole genome shotgun (WGS) entry which is preliminary data.</text>
</comment>
<sequence>MAWSITNFSGEEIVRLAVTIEKQGQKFYEIAAGKVDDPEIKGIFEYLAGEEKQHISDFESLGAKLSNDFTPNESYVGEYSDYIKALIDNHVFNHDNIDKLIDGITVTREALAIALRFEKDSILIFQELYNVVDDSGREIIGKLINQEKQHIRKLATDVVPYN</sequence>
<accession>A0A5S4ZPU3</accession>
<dbReference type="InterPro" id="IPR009078">
    <property type="entry name" value="Ferritin-like_SF"/>
</dbReference>
<gene>
    <name evidence="2" type="ORF">LX24_02206</name>
</gene>
<dbReference type="RefSeq" id="WP_166512192.1">
    <property type="nucleotide sequence ID" value="NZ_VNHM01000012.1"/>
</dbReference>
<evidence type="ECO:0000259" key="1">
    <source>
        <dbReference type="Pfam" id="PF02915"/>
    </source>
</evidence>
<feature type="domain" description="Rubrerythrin diiron-binding" evidence="1">
    <location>
        <begin position="12"/>
        <end position="155"/>
    </location>
</feature>
<dbReference type="Gene3D" id="1.20.1260.10">
    <property type="match status" value="1"/>
</dbReference>